<keyword evidence="3" id="KW-1185">Reference proteome</keyword>
<sequence length="121" mass="12918">MAGHELDRAFAALADGTRRDIVSRLTLGDATVGELAAPYDVSLQAISKHIRVLEVAGLVSVTADAQRRRVHLEAAALAGLVRWIERHQRAAEARLSLLEAVLADLDSPTSPNTTPTKGKTS</sequence>
<dbReference type="PANTHER" id="PTHR38600">
    <property type="entry name" value="TRANSCRIPTIONAL REGULATORY PROTEIN"/>
    <property type="match status" value="1"/>
</dbReference>
<evidence type="ECO:0000313" key="3">
    <source>
        <dbReference type="Proteomes" id="UP000013167"/>
    </source>
</evidence>
<dbReference type="SUPFAM" id="SSF46785">
    <property type="entry name" value="Winged helix' DNA-binding domain"/>
    <property type="match status" value="1"/>
</dbReference>
<dbReference type="EMBL" id="CAIZ01000116">
    <property type="protein sequence ID" value="CCH69976.1"/>
    <property type="molecule type" value="Genomic_DNA"/>
</dbReference>
<dbReference type="PROSITE" id="PS50987">
    <property type="entry name" value="HTH_ARSR_2"/>
    <property type="match status" value="1"/>
</dbReference>
<proteinExistence type="predicted"/>
<evidence type="ECO:0000259" key="1">
    <source>
        <dbReference type="PROSITE" id="PS50987"/>
    </source>
</evidence>
<dbReference type="PANTHER" id="PTHR38600:SF2">
    <property type="entry name" value="SLL0088 PROTEIN"/>
    <property type="match status" value="1"/>
</dbReference>
<reference evidence="2 3" key="1">
    <citation type="journal article" date="2013" name="ISME J.">
        <title>A metabolic model for members of the genus Tetrasphaera involved in enhanced biological phosphorus removal.</title>
        <authorList>
            <person name="Kristiansen R."/>
            <person name="Nguyen H.T.T."/>
            <person name="Saunders A.M."/>
            <person name="Nielsen J.L."/>
            <person name="Wimmer R."/>
            <person name="Le V.Q."/>
            <person name="McIlroy S.J."/>
            <person name="Petrovski S."/>
            <person name="Seviour R.J."/>
            <person name="Calteau A."/>
            <person name="Nielsen K.L."/>
            <person name="Nielsen P.H."/>
        </authorList>
    </citation>
    <scope>NUCLEOTIDE SEQUENCE [LARGE SCALE GENOMIC DNA]</scope>
    <source>
        <strain evidence="2 3">Lp2</strain>
    </source>
</reference>
<dbReference type="Gene3D" id="1.10.10.10">
    <property type="entry name" value="Winged helix-like DNA-binding domain superfamily/Winged helix DNA-binding domain"/>
    <property type="match status" value="1"/>
</dbReference>
<comment type="caution">
    <text evidence="2">The sequence shown here is derived from an EMBL/GenBank/DDBJ whole genome shotgun (WGS) entry which is preliminary data.</text>
</comment>
<dbReference type="AlphaFoldDB" id="N0E2G6"/>
<evidence type="ECO:0000313" key="2">
    <source>
        <dbReference type="EMBL" id="CCH69976.1"/>
    </source>
</evidence>
<organism evidence="2 3">
    <name type="scientific">Phycicoccus elongatus Lp2</name>
    <dbReference type="NCBI Taxonomy" id="1193181"/>
    <lineage>
        <taxon>Bacteria</taxon>
        <taxon>Bacillati</taxon>
        <taxon>Actinomycetota</taxon>
        <taxon>Actinomycetes</taxon>
        <taxon>Micrococcales</taxon>
        <taxon>Intrasporangiaceae</taxon>
        <taxon>Phycicoccus</taxon>
    </lineage>
</organism>
<dbReference type="CDD" id="cd00090">
    <property type="entry name" value="HTH_ARSR"/>
    <property type="match status" value="1"/>
</dbReference>
<dbReference type="SMART" id="SM00418">
    <property type="entry name" value="HTH_ARSR"/>
    <property type="match status" value="1"/>
</dbReference>
<dbReference type="InterPro" id="IPR001845">
    <property type="entry name" value="HTH_ArsR_DNA-bd_dom"/>
</dbReference>
<dbReference type="GO" id="GO:0003700">
    <property type="term" value="F:DNA-binding transcription factor activity"/>
    <property type="evidence" value="ECO:0007669"/>
    <property type="project" value="InterPro"/>
</dbReference>
<feature type="domain" description="HTH arsR-type" evidence="1">
    <location>
        <begin position="1"/>
        <end position="92"/>
    </location>
</feature>
<dbReference type="eggNOG" id="COG0640">
    <property type="taxonomic scope" value="Bacteria"/>
</dbReference>
<protein>
    <submittedName>
        <fullName evidence="2">TlmR1</fullName>
    </submittedName>
</protein>
<name>N0E2G6_9MICO</name>
<dbReference type="OrthoDB" id="9806976at2"/>
<dbReference type="NCBIfam" id="NF033788">
    <property type="entry name" value="HTH_metalloreg"/>
    <property type="match status" value="1"/>
</dbReference>
<gene>
    <name evidence="2" type="primary">tlmR</name>
    <name evidence="2" type="ORF">BN10_470011</name>
</gene>
<dbReference type="InterPro" id="IPR036388">
    <property type="entry name" value="WH-like_DNA-bd_sf"/>
</dbReference>
<dbReference type="InterPro" id="IPR036390">
    <property type="entry name" value="WH_DNA-bd_sf"/>
</dbReference>
<dbReference type="STRING" id="1193181.BN10_470011"/>
<dbReference type="RefSeq" id="WP_010849852.1">
    <property type="nucleotide sequence ID" value="NZ_HF570956.1"/>
</dbReference>
<dbReference type="Proteomes" id="UP000013167">
    <property type="component" value="Unassembled WGS sequence"/>
</dbReference>
<dbReference type="Pfam" id="PF12840">
    <property type="entry name" value="HTH_20"/>
    <property type="match status" value="1"/>
</dbReference>
<dbReference type="InterPro" id="IPR011991">
    <property type="entry name" value="ArsR-like_HTH"/>
</dbReference>
<accession>N0E2G6</accession>
<dbReference type="HOGENOM" id="CLU_097806_0_2_11"/>